<protein>
    <submittedName>
        <fullName evidence="2">Uncharacterized protein</fullName>
    </submittedName>
</protein>
<evidence type="ECO:0000313" key="3">
    <source>
        <dbReference type="Proteomes" id="UP001221898"/>
    </source>
</evidence>
<feature type="region of interest" description="Disordered" evidence="1">
    <location>
        <begin position="1"/>
        <end position="50"/>
    </location>
</feature>
<comment type="caution">
    <text evidence="2">The sequence shown here is derived from an EMBL/GenBank/DDBJ whole genome shotgun (WGS) entry which is preliminary data.</text>
</comment>
<feature type="compositionally biased region" description="Basic and acidic residues" evidence="1">
    <location>
        <begin position="11"/>
        <end position="22"/>
    </location>
</feature>
<sequence length="397" mass="43767">MQQTESSGSKDNVDRTATHRTPDLIGPNFQQSSNRNSSNQHEDDVDLEALVNDMNSSFESLYSTCGVAAESAPLLQNGQLHRPHGHGHAHRPAPAQAQPTSPKQKVRRSQPMHILAVRRLQEEELRTSSLPAIPNPFPELCSPAGSPILSPGSLPQCQPSGTYVHSRGKAIDLYLAWRVTRDGLRLQYKAAPIRPSICAAPAHCLVCRDACRPMTRARSQGEVTASESSAVRGPAHRWPSSASLIRSARLAVWKEFARECTQFPARTRPSPAPAVWTYRRGAYHNVAAEAFGFHFFHYVFVTPTPLLLVWEDPLRNSPTVSADCFAAGEEVHQQFMHGGFSVQLGSQNPYGRIPVDQTIEETVNRDTQTAGGTKGFSLKQAAVEMYYLTSGYRSNYL</sequence>
<feature type="compositionally biased region" description="Polar residues" evidence="1">
    <location>
        <begin position="1"/>
        <end position="10"/>
    </location>
</feature>
<proteinExistence type="predicted"/>
<accession>A0AAD7WFT7</accession>
<feature type="compositionally biased region" description="Basic residues" evidence="1">
    <location>
        <begin position="81"/>
        <end position="91"/>
    </location>
</feature>
<evidence type="ECO:0000313" key="2">
    <source>
        <dbReference type="EMBL" id="KAJ8395233.1"/>
    </source>
</evidence>
<organism evidence="2 3">
    <name type="scientific">Aldrovandia affinis</name>
    <dbReference type="NCBI Taxonomy" id="143900"/>
    <lineage>
        <taxon>Eukaryota</taxon>
        <taxon>Metazoa</taxon>
        <taxon>Chordata</taxon>
        <taxon>Craniata</taxon>
        <taxon>Vertebrata</taxon>
        <taxon>Euteleostomi</taxon>
        <taxon>Actinopterygii</taxon>
        <taxon>Neopterygii</taxon>
        <taxon>Teleostei</taxon>
        <taxon>Notacanthiformes</taxon>
        <taxon>Halosauridae</taxon>
        <taxon>Aldrovandia</taxon>
    </lineage>
</organism>
<gene>
    <name evidence="2" type="ORF">AAFF_G00034350</name>
</gene>
<dbReference type="EMBL" id="JAINUG010000118">
    <property type="protein sequence ID" value="KAJ8395233.1"/>
    <property type="molecule type" value="Genomic_DNA"/>
</dbReference>
<dbReference type="AlphaFoldDB" id="A0AAD7WFT7"/>
<dbReference type="Proteomes" id="UP001221898">
    <property type="component" value="Unassembled WGS sequence"/>
</dbReference>
<name>A0AAD7WFT7_9TELE</name>
<feature type="compositionally biased region" description="Low complexity" evidence="1">
    <location>
        <begin position="28"/>
        <end position="39"/>
    </location>
</feature>
<evidence type="ECO:0000256" key="1">
    <source>
        <dbReference type="SAM" id="MobiDB-lite"/>
    </source>
</evidence>
<feature type="region of interest" description="Disordered" evidence="1">
    <location>
        <begin position="77"/>
        <end position="109"/>
    </location>
</feature>
<keyword evidence="3" id="KW-1185">Reference proteome</keyword>
<reference evidence="2" key="1">
    <citation type="journal article" date="2023" name="Science">
        <title>Genome structures resolve the early diversification of teleost fishes.</title>
        <authorList>
            <person name="Parey E."/>
            <person name="Louis A."/>
            <person name="Montfort J."/>
            <person name="Bouchez O."/>
            <person name="Roques C."/>
            <person name="Iampietro C."/>
            <person name="Lluch J."/>
            <person name="Castinel A."/>
            <person name="Donnadieu C."/>
            <person name="Desvignes T."/>
            <person name="Floi Bucao C."/>
            <person name="Jouanno E."/>
            <person name="Wen M."/>
            <person name="Mejri S."/>
            <person name="Dirks R."/>
            <person name="Jansen H."/>
            <person name="Henkel C."/>
            <person name="Chen W.J."/>
            <person name="Zahm M."/>
            <person name="Cabau C."/>
            <person name="Klopp C."/>
            <person name="Thompson A.W."/>
            <person name="Robinson-Rechavi M."/>
            <person name="Braasch I."/>
            <person name="Lecointre G."/>
            <person name="Bobe J."/>
            <person name="Postlethwait J.H."/>
            <person name="Berthelot C."/>
            <person name="Roest Crollius H."/>
            <person name="Guiguen Y."/>
        </authorList>
    </citation>
    <scope>NUCLEOTIDE SEQUENCE</scope>
    <source>
        <strain evidence="2">NC1722</strain>
    </source>
</reference>